<keyword evidence="6" id="KW-1185">Reference proteome</keyword>
<keyword evidence="1" id="KW-0805">Transcription regulation</keyword>
<feature type="domain" description="HTH araC/xylS-type" evidence="4">
    <location>
        <begin position="148"/>
        <end position="246"/>
    </location>
</feature>
<dbReference type="Pfam" id="PF12833">
    <property type="entry name" value="HTH_18"/>
    <property type="match status" value="1"/>
</dbReference>
<evidence type="ECO:0000313" key="5">
    <source>
        <dbReference type="EMBL" id="GAA0721742.1"/>
    </source>
</evidence>
<dbReference type="InterPro" id="IPR018060">
    <property type="entry name" value="HTH_AraC"/>
</dbReference>
<evidence type="ECO:0000313" key="6">
    <source>
        <dbReference type="Proteomes" id="UP001501523"/>
    </source>
</evidence>
<dbReference type="SUPFAM" id="SSF46689">
    <property type="entry name" value="Homeodomain-like"/>
    <property type="match status" value="2"/>
</dbReference>
<evidence type="ECO:0000259" key="4">
    <source>
        <dbReference type="PROSITE" id="PS01124"/>
    </source>
</evidence>
<organism evidence="5 6">
    <name type="scientific">Dokdonella soli</name>
    <dbReference type="NCBI Taxonomy" id="529810"/>
    <lineage>
        <taxon>Bacteria</taxon>
        <taxon>Pseudomonadati</taxon>
        <taxon>Pseudomonadota</taxon>
        <taxon>Gammaproteobacteria</taxon>
        <taxon>Lysobacterales</taxon>
        <taxon>Rhodanobacteraceae</taxon>
        <taxon>Dokdonella</taxon>
    </lineage>
</organism>
<dbReference type="Gene3D" id="3.30.450.20">
    <property type="entry name" value="PAS domain"/>
    <property type="match status" value="1"/>
</dbReference>
<dbReference type="SMART" id="SM00342">
    <property type="entry name" value="HTH_ARAC"/>
    <property type="match status" value="1"/>
</dbReference>
<dbReference type="CDD" id="cd00130">
    <property type="entry name" value="PAS"/>
    <property type="match status" value="1"/>
</dbReference>
<dbReference type="InterPro" id="IPR000014">
    <property type="entry name" value="PAS"/>
</dbReference>
<dbReference type="PANTHER" id="PTHR46796">
    <property type="entry name" value="HTH-TYPE TRANSCRIPTIONAL ACTIVATOR RHAS-RELATED"/>
    <property type="match status" value="1"/>
</dbReference>
<dbReference type="PANTHER" id="PTHR46796:SF13">
    <property type="entry name" value="HTH-TYPE TRANSCRIPTIONAL ACTIVATOR RHAS"/>
    <property type="match status" value="1"/>
</dbReference>
<dbReference type="InterPro" id="IPR035965">
    <property type="entry name" value="PAS-like_dom_sf"/>
</dbReference>
<evidence type="ECO:0000256" key="1">
    <source>
        <dbReference type="ARBA" id="ARBA00023015"/>
    </source>
</evidence>
<evidence type="ECO:0000256" key="3">
    <source>
        <dbReference type="ARBA" id="ARBA00023163"/>
    </source>
</evidence>
<dbReference type="Proteomes" id="UP001501523">
    <property type="component" value="Unassembled WGS sequence"/>
</dbReference>
<dbReference type="InterPro" id="IPR013656">
    <property type="entry name" value="PAS_4"/>
</dbReference>
<dbReference type="PROSITE" id="PS01124">
    <property type="entry name" value="HTH_ARAC_FAMILY_2"/>
    <property type="match status" value="1"/>
</dbReference>
<reference evidence="5 6" key="1">
    <citation type="journal article" date="2019" name="Int. J. Syst. Evol. Microbiol.">
        <title>The Global Catalogue of Microorganisms (GCM) 10K type strain sequencing project: providing services to taxonomists for standard genome sequencing and annotation.</title>
        <authorList>
            <consortium name="The Broad Institute Genomics Platform"/>
            <consortium name="The Broad Institute Genome Sequencing Center for Infectious Disease"/>
            <person name="Wu L."/>
            <person name="Ma J."/>
        </authorList>
    </citation>
    <scope>NUCLEOTIDE SEQUENCE [LARGE SCALE GENOMIC DNA]</scope>
    <source>
        <strain evidence="5 6">JCM 15421</strain>
    </source>
</reference>
<protein>
    <submittedName>
        <fullName evidence="5">AraC family transcriptional regulator</fullName>
    </submittedName>
</protein>
<comment type="caution">
    <text evidence="5">The sequence shown here is derived from an EMBL/GenBank/DDBJ whole genome shotgun (WGS) entry which is preliminary data.</text>
</comment>
<sequence length="253" mass="28979">MSTELFAWRDTFMKRLASPLYVEALFDRLPDIVFSIKDRSGRYVLMSEACVERCGLSNKREALGRSAFDLFPEPMAERYTRQDERLFRTGKPIVDNLDLTLYPDRSSGWCLSTKEPLRDHHGHIIGLACISKDLVEPSRAGLIDVGFARAIDYLLDHFAEALRVEDLARIGELSLAQFERRMKKIFHLSAAQYMIKARVSAAAQMLAKSEQPIAEIAHVTGFCDQSGLSRKFRQVTGLTPRQYRLFVREGRWM</sequence>
<dbReference type="Gene3D" id="1.10.10.60">
    <property type="entry name" value="Homeodomain-like"/>
    <property type="match status" value="1"/>
</dbReference>
<dbReference type="InterPro" id="IPR050204">
    <property type="entry name" value="AraC_XylS_family_regulators"/>
</dbReference>
<proteinExistence type="predicted"/>
<dbReference type="InterPro" id="IPR018062">
    <property type="entry name" value="HTH_AraC-typ_CS"/>
</dbReference>
<dbReference type="Pfam" id="PF08448">
    <property type="entry name" value="PAS_4"/>
    <property type="match status" value="1"/>
</dbReference>
<keyword evidence="2" id="KW-0238">DNA-binding</keyword>
<gene>
    <name evidence="5" type="ORF">GCM10009105_32340</name>
</gene>
<name>A0ABN1IUP9_9GAMM</name>
<evidence type="ECO:0000256" key="2">
    <source>
        <dbReference type="ARBA" id="ARBA00023125"/>
    </source>
</evidence>
<dbReference type="InterPro" id="IPR009057">
    <property type="entry name" value="Homeodomain-like_sf"/>
</dbReference>
<accession>A0ABN1IUP9</accession>
<dbReference type="PROSITE" id="PS00041">
    <property type="entry name" value="HTH_ARAC_FAMILY_1"/>
    <property type="match status" value="1"/>
</dbReference>
<dbReference type="SUPFAM" id="SSF55785">
    <property type="entry name" value="PYP-like sensor domain (PAS domain)"/>
    <property type="match status" value="1"/>
</dbReference>
<keyword evidence="3" id="KW-0804">Transcription</keyword>
<dbReference type="EMBL" id="BAAAEU010000024">
    <property type="protein sequence ID" value="GAA0721742.1"/>
    <property type="molecule type" value="Genomic_DNA"/>
</dbReference>